<protein>
    <recommendedName>
        <fullName evidence="3">Reverse transcriptase zinc-binding domain-containing protein</fullName>
    </recommendedName>
</protein>
<evidence type="ECO:0000313" key="1">
    <source>
        <dbReference type="EMBL" id="OTG19623.1"/>
    </source>
</evidence>
<dbReference type="Proteomes" id="UP000215914">
    <property type="component" value="Chromosome 8"/>
</dbReference>
<proteinExistence type="predicted"/>
<dbReference type="AlphaFoldDB" id="A0A251U998"/>
<keyword evidence="2" id="KW-1185">Reference proteome</keyword>
<reference evidence="2" key="1">
    <citation type="journal article" date="2017" name="Nature">
        <title>The sunflower genome provides insights into oil metabolism, flowering and Asterid evolution.</title>
        <authorList>
            <person name="Badouin H."/>
            <person name="Gouzy J."/>
            <person name="Grassa C.J."/>
            <person name="Murat F."/>
            <person name="Staton S.E."/>
            <person name="Cottret L."/>
            <person name="Lelandais-Briere C."/>
            <person name="Owens G.L."/>
            <person name="Carrere S."/>
            <person name="Mayjonade B."/>
            <person name="Legrand L."/>
            <person name="Gill N."/>
            <person name="Kane N.C."/>
            <person name="Bowers J.E."/>
            <person name="Hubner S."/>
            <person name="Bellec A."/>
            <person name="Berard A."/>
            <person name="Berges H."/>
            <person name="Blanchet N."/>
            <person name="Boniface M.C."/>
            <person name="Brunel D."/>
            <person name="Catrice O."/>
            <person name="Chaidir N."/>
            <person name="Claudel C."/>
            <person name="Donnadieu C."/>
            <person name="Faraut T."/>
            <person name="Fievet G."/>
            <person name="Helmstetter N."/>
            <person name="King M."/>
            <person name="Knapp S.J."/>
            <person name="Lai Z."/>
            <person name="Le Paslier M.C."/>
            <person name="Lippi Y."/>
            <person name="Lorenzon L."/>
            <person name="Mandel J.R."/>
            <person name="Marage G."/>
            <person name="Marchand G."/>
            <person name="Marquand E."/>
            <person name="Bret-Mestries E."/>
            <person name="Morien E."/>
            <person name="Nambeesan S."/>
            <person name="Nguyen T."/>
            <person name="Pegot-Espagnet P."/>
            <person name="Pouilly N."/>
            <person name="Raftis F."/>
            <person name="Sallet E."/>
            <person name="Schiex T."/>
            <person name="Thomas J."/>
            <person name="Vandecasteele C."/>
            <person name="Vares D."/>
            <person name="Vear F."/>
            <person name="Vautrin S."/>
            <person name="Crespi M."/>
            <person name="Mangin B."/>
            <person name="Burke J.M."/>
            <person name="Salse J."/>
            <person name="Munos S."/>
            <person name="Vincourt P."/>
            <person name="Rieseberg L.H."/>
            <person name="Langlade N.B."/>
        </authorList>
    </citation>
    <scope>NUCLEOTIDE SEQUENCE [LARGE SCALE GENOMIC DNA]</scope>
    <source>
        <strain evidence="2">cv. SF193</strain>
    </source>
</reference>
<evidence type="ECO:0000313" key="2">
    <source>
        <dbReference type="Proteomes" id="UP000215914"/>
    </source>
</evidence>
<organism evidence="1 2">
    <name type="scientific">Helianthus annuus</name>
    <name type="common">Common sunflower</name>
    <dbReference type="NCBI Taxonomy" id="4232"/>
    <lineage>
        <taxon>Eukaryota</taxon>
        <taxon>Viridiplantae</taxon>
        <taxon>Streptophyta</taxon>
        <taxon>Embryophyta</taxon>
        <taxon>Tracheophyta</taxon>
        <taxon>Spermatophyta</taxon>
        <taxon>Magnoliopsida</taxon>
        <taxon>eudicotyledons</taxon>
        <taxon>Gunneridae</taxon>
        <taxon>Pentapetalae</taxon>
        <taxon>asterids</taxon>
        <taxon>campanulids</taxon>
        <taxon>Asterales</taxon>
        <taxon>Asteraceae</taxon>
        <taxon>Asteroideae</taxon>
        <taxon>Heliantheae alliance</taxon>
        <taxon>Heliantheae</taxon>
        <taxon>Helianthus</taxon>
    </lineage>
</organism>
<accession>A0A251U998</accession>
<evidence type="ECO:0008006" key="3">
    <source>
        <dbReference type="Google" id="ProtNLM"/>
    </source>
</evidence>
<sequence>MVWMNIRAMVDMDTVTGSWASILAWMEQHSNSNTLDRVICKLVVAAATYFIWQERNNRLFNRIHGSVSQVAEKIKHTVQLRLMDFKLQKHVDYNRVVTRWQIPARALNEDPG</sequence>
<dbReference type="EMBL" id="CM007897">
    <property type="protein sequence ID" value="OTG19623.1"/>
    <property type="molecule type" value="Genomic_DNA"/>
</dbReference>
<dbReference type="InParanoid" id="A0A251U998"/>
<name>A0A251U998_HELAN</name>
<gene>
    <name evidence="1" type="ORF">HannXRQ_Chr08g0236171</name>
</gene>